<evidence type="ECO:0000259" key="1">
    <source>
        <dbReference type="PROSITE" id="PS51724"/>
    </source>
</evidence>
<evidence type="ECO:0000313" key="3">
    <source>
        <dbReference type="Proteomes" id="UP001528850"/>
    </source>
</evidence>
<feature type="domain" description="SPOR" evidence="1">
    <location>
        <begin position="1"/>
        <end position="65"/>
    </location>
</feature>
<accession>A0ABT6B989</accession>
<comment type="caution">
    <text evidence="2">The sequence shown here is derived from an EMBL/GenBank/DDBJ whole genome shotgun (WGS) entry which is preliminary data.</text>
</comment>
<gene>
    <name evidence="2" type="ORF">P3W24_06930</name>
</gene>
<dbReference type="EMBL" id="JARJJS010000002">
    <property type="protein sequence ID" value="MDF4024690.1"/>
    <property type="molecule type" value="Genomic_DNA"/>
</dbReference>
<dbReference type="PROSITE" id="PS51724">
    <property type="entry name" value="SPOR"/>
    <property type="match status" value="1"/>
</dbReference>
<reference evidence="2 3" key="1">
    <citation type="journal article" date="2024" name="Curr. Microbiol.">
        <title>Luteibacter sahnii sp. nov., A Novel Yellow-Colored Xanthomonadin Pigment Producing Probiotic Bacterium from Healthy Rice Seed Microbiome.</title>
        <authorList>
            <person name="Jaiswal G."/>
            <person name="Rana R."/>
            <person name="Nayak P.K."/>
            <person name="Chouhan R."/>
            <person name="Gandhi S.G."/>
            <person name="Patel H.K."/>
            <person name="Patil P.B."/>
        </authorList>
    </citation>
    <scope>NUCLEOTIDE SEQUENCE [LARGE SCALE GENOMIC DNA]</scope>
    <source>
        <strain evidence="2 3">PPL201</strain>
    </source>
</reference>
<keyword evidence="3" id="KW-1185">Reference proteome</keyword>
<dbReference type="SUPFAM" id="SSF110997">
    <property type="entry name" value="Sporulation related repeat"/>
    <property type="match status" value="1"/>
</dbReference>
<sequence length="65" mass="6765">MANARRVADQLNRAGLGPVSVIEASVGGRTVRKVRVGPLADVDTADRVTDQIAGMGLPRPQVAVD</sequence>
<evidence type="ECO:0000313" key="2">
    <source>
        <dbReference type="EMBL" id="MDF4024690.1"/>
    </source>
</evidence>
<organism evidence="2 3">
    <name type="scientific">Luteibacter sahnii</name>
    <dbReference type="NCBI Taxonomy" id="3021977"/>
    <lineage>
        <taxon>Bacteria</taxon>
        <taxon>Pseudomonadati</taxon>
        <taxon>Pseudomonadota</taxon>
        <taxon>Gammaproteobacteria</taxon>
        <taxon>Lysobacterales</taxon>
        <taxon>Rhodanobacteraceae</taxon>
        <taxon>Luteibacter</taxon>
    </lineage>
</organism>
<dbReference type="InterPro" id="IPR007730">
    <property type="entry name" value="SPOR-like_dom"/>
</dbReference>
<dbReference type="Gene3D" id="3.30.70.1070">
    <property type="entry name" value="Sporulation related repeat"/>
    <property type="match status" value="1"/>
</dbReference>
<proteinExistence type="predicted"/>
<dbReference type="InterPro" id="IPR036680">
    <property type="entry name" value="SPOR-like_sf"/>
</dbReference>
<dbReference type="Proteomes" id="UP001528850">
    <property type="component" value="Unassembled WGS sequence"/>
</dbReference>
<name>A0ABT6B989_9GAMM</name>
<protein>
    <submittedName>
        <fullName evidence="2">SPOR domain-containing protein</fullName>
    </submittedName>
</protein>
<dbReference type="Pfam" id="PF05036">
    <property type="entry name" value="SPOR"/>
    <property type="match status" value="1"/>
</dbReference>